<dbReference type="InterPro" id="IPR036312">
    <property type="entry name" value="Bifun_inhib/LTP/seed_sf"/>
</dbReference>
<dbReference type="EMBL" id="CM035407">
    <property type="protein sequence ID" value="KAH7445183.1"/>
    <property type="molecule type" value="Genomic_DNA"/>
</dbReference>
<keyword evidence="1" id="KW-0472">Membrane</keyword>
<evidence type="ECO:0000313" key="5">
    <source>
        <dbReference type="Proteomes" id="UP000825935"/>
    </source>
</evidence>
<evidence type="ECO:0000313" key="3">
    <source>
        <dbReference type="EMBL" id="KAH7445183.1"/>
    </source>
</evidence>
<comment type="caution">
    <text evidence="3">The sequence shown here is derived from an EMBL/GenBank/DDBJ whole genome shotgun (WGS) entry which is preliminary data.</text>
</comment>
<protein>
    <recommendedName>
        <fullName evidence="2">Bifunctional inhibitor/plant lipid transfer protein/seed storage helical domain-containing protein</fullName>
    </recommendedName>
</protein>
<reference evidence="3" key="1">
    <citation type="submission" date="2021-08" db="EMBL/GenBank/DDBJ databases">
        <title>WGS assembly of Ceratopteris richardii.</title>
        <authorList>
            <person name="Marchant D.B."/>
            <person name="Chen G."/>
            <person name="Jenkins J."/>
            <person name="Shu S."/>
            <person name="Leebens-Mack J."/>
            <person name="Grimwood J."/>
            <person name="Schmutz J."/>
            <person name="Soltis P."/>
            <person name="Soltis D."/>
            <person name="Chen Z.-H."/>
        </authorList>
    </citation>
    <scope>NUCLEOTIDE SEQUENCE</scope>
    <source>
        <strain evidence="3">Whitten #5841</strain>
        <tissue evidence="3">Leaf</tissue>
    </source>
</reference>
<dbReference type="EMBL" id="CM035407">
    <property type="protein sequence ID" value="KAH7445185.1"/>
    <property type="molecule type" value="Genomic_DNA"/>
</dbReference>
<evidence type="ECO:0000256" key="1">
    <source>
        <dbReference type="SAM" id="Phobius"/>
    </source>
</evidence>
<dbReference type="Pfam" id="PF14368">
    <property type="entry name" value="LTP_2"/>
    <property type="match status" value="1"/>
</dbReference>
<dbReference type="Proteomes" id="UP000825935">
    <property type="component" value="Chromosome 2"/>
</dbReference>
<accession>A0A8T2VHR5</accession>
<dbReference type="AlphaFoldDB" id="A0A8T2VHR5"/>
<evidence type="ECO:0000313" key="4">
    <source>
        <dbReference type="EMBL" id="KAH7445185.1"/>
    </source>
</evidence>
<sequence>MAVIVGRRNSWTLQRPSSMVFLSASLIIMIVVAGGWGGGFWAEGSGCPSMSQLAGACGQYVIGKSPPKPPSKGGCCNMLRSNSASCLCESIPKNAGSLVSKNAIDNIRSSCDLKISCPDSHIFRNHLLSRRLLQRRELSQVIHRI</sequence>
<feature type="transmembrane region" description="Helical" evidence="1">
    <location>
        <begin position="20"/>
        <end position="42"/>
    </location>
</feature>
<dbReference type="InterPro" id="IPR016140">
    <property type="entry name" value="Bifunc_inhib/LTP/seed_store"/>
</dbReference>
<keyword evidence="1" id="KW-1133">Transmembrane helix</keyword>
<dbReference type="Gene3D" id="1.10.110.10">
    <property type="entry name" value="Plant lipid-transfer and hydrophobic proteins"/>
    <property type="match status" value="1"/>
</dbReference>
<organism evidence="3 5">
    <name type="scientific">Ceratopteris richardii</name>
    <name type="common">Triangle waterfern</name>
    <dbReference type="NCBI Taxonomy" id="49495"/>
    <lineage>
        <taxon>Eukaryota</taxon>
        <taxon>Viridiplantae</taxon>
        <taxon>Streptophyta</taxon>
        <taxon>Embryophyta</taxon>
        <taxon>Tracheophyta</taxon>
        <taxon>Polypodiopsida</taxon>
        <taxon>Polypodiidae</taxon>
        <taxon>Polypodiales</taxon>
        <taxon>Pteridineae</taxon>
        <taxon>Pteridaceae</taxon>
        <taxon>Parkerioideae</taxon>
        <taxon>Ceratopteris</taxon>
    </lineage>
</organism>
<dbReference type="SUPFAM" id="SSF47699">
    <property type="entry name" value="Bifunctional inhibitor/lipid-transfer protein/seed storage 2S albumin"/>
    <property type="match status" value="1"/>
</dbReference>
<evidence type="ECO:0000259" key="2">
    <source>
        <dbReference type="Pfam" id="PF14368"/>
    </source>
</evidence>
<gene>
    <name evidence="3" type="ORF">KP509_02G111500</name>
    <name evidence="4" type="ORF">KP509_02G111600</name>
</gene>
<name>A0A8T2VHR5_CERRI</name>
<keyword evidence="1" id="KW-0812">Transmembrane</keyword>
<dbReference type="OrthoDB" id="653734at2759"/>
<proteinExistence type="predicted"/>
<feature type="domain" description="Bifunctional inhibitor/plant lipid transfer protein/seed storage helical" evidence="2">
    <location>
        <begin position="45"/>
        <end position="115"/>
    </location>
</feature>
<keyword evidence="5" id="KW-1185">Reference proteome</keyword>